<comment type="similarity">
    <text evidence="8">Belongs to the ZipA family.</text>
</comment>
<keyword evidence="3 8" id="KW-0132">Cell division</keyword>
<comment type="function">
    <text evidence="8">Essential cell division protein that stabilizes the FtsZ protofilaments by cross-linking them and that serves as a cytoplasmic membrane anchor for the Z ring. Also required for the recruitment to the septal ring of downstream cell division proteins.</text>
</comment>
<evidence type="ECO:0000256" key="4">
    <source>
        <dbReference type="ARBA" id="ARBA00022692"/>
    </source>
</evidence>
<dbReference type="GO" id="GO:0051301">
    <property type="term" value="P:cell division"/>
    <property type="evidence" value="ECO:0007669"/>
    <property type="project" value="UniProtKB-KW"/>
</dbReference>
<comment type="subcellular location">
    <subcellularLocation>
        <location evidence="9">Cell inner membrane</location>
        <topology evidence="9">Single-pass type I membrane protein</topology>
    </subcellularLocation>
</comment>
<dbReference type="SUPFAM" id="SSF64383">
    <property type="entry name" value="Cell-division protein ZipA, C-terminal domain"/>
    <property type="match status" value="1"/>
</dbReference>
<protein>
    <recommendedName>
        <fullName evidence="8">Cell division protein ZipA</fullName>
    </recommendedName>
</protein>
<keyword evidence="5 10" id="KW-1133">Transmembrane helix</keyword>
<organism evidence="12 13">
    <name type="scientific">Paraperlucidibaca wandonensis</name>
    <dbReference type="NCBI Taxonomy" id="1268273"/>
    <lineage>
        <taxon>Bacteria</taxon>
        <taxon>Pseudomonadati</taxon>
        <taxon>Pseudomonadota</taxon>
        <taxon>Gammaproteobacteria</taxon>
        <taxon>Moraxellales</taxon>
        <taxon>Moraxellaceae</taxon>
        <taxon>Paraperlucidibaca</taxon>
    </lineage>
</organism>
<dbReference type="InterPro" id="IPR036765">
    <property type="entry name" value="ZipA_FtsZ-bd_C_sf"/>
</dbReference>
<evidence type="ECO:0000256" key="1">
    <source>
        <dbReference type="ARBA" id="ARBA00022475"/>
    </source>
</evidence>
<name>A0ABW3HG65_9GAMM</name>
<dbReference type="SMART" id="SM00771">
    <property type="entry name" value="ZipA_C"/>
    <property type="match status" value="1"/>
</dbReference>
<evidence type="ECO:0000259" key="11">
    <source>
        <dbReference type="SMART" id="SM00771"/>
    </source>
</evidence>
<dbReference type="EMBL" id="JBHTIT010000001">
    <property type="protein sequence ID" value="MFD0949615.1"/>
    <property type="molecule type" value="Genomic_DNA"/>
</dbReference>
<dbReference type="Pfam" id="PF04354">
    <property type="entry name" value="ZipA_C"/>
    <property type="match status" value="1"/>
</dbReference>
<reference evidence="13" key="1">
    <citation type="journal article" date="2019" name="Int. J. Syst. Evol. Microbiol.">
        <title>The Global Catalogue of Microorganisms (GCM) 10K type strain sequencing project: providing services to taxonomists for standard genome sequencing and annotation.</title>
        <authorList>
            <consortium name="The Broad Institute Genomics Platform"/>
            <consortium name="The Broad Institute Genome Sequencing Center for Infectious Disease"/>
            <person name="Wu L."/>
            <person name="Ma J."/>
        </authorList>
    </citation>
    <scope>NUCLEOTIDE SEQUENCE [LARGE SCALE GENOMIC DNA]</scope>
    <source>
        <strain evidence="13">CCUG 63419</strain>
    </source>
</reference>
<keyword evidence="2 9" id="KW-0997">Cell inner membrane</keyword>
<feature type="domain" description="ZipA C-terminal FtsZ-binding" evidence="11">
    <location>
        <begin position="182"/>
        <end position="310"/>
    </location>
</feature>
<keyword evidence="13" id="KW-1185">Reference proteome</keyword>
<evidence type="ECO:0000256" key="5">
    <source>
        <dbReference type="ARBA" id="ARBA00022989"/>
    </source>
</evidence>
<dbReference type="PANTHER" id="PTHR38685">
    <property type="entry name" value="CELL DIVISION PROTEIN ZIPA"/>
    <property type="match status" value="1"/>
</dbReference>
<evidence type="ECO:0000256" key="6">
    <source>
        <dbReference type="ARBA" id="ARBA00023136"/>
    </source>
</evidence>
<accession>A0ABW3HG65</accession>
<gene>
    <name evidence="12" type="primary">zipA</name>
    <name evidence="12" type="ORF">ACFQ0F_04295</name>
</gene>
<dbReference type="NCBIfam" id="TIGR02205">
    <property type="entry name" value="septum_zipA"/>
    <property type="match status" value="1"/>
</dbReference>
<keyword evidence="6 9" id="KW-0472">Membrane</keyword>
<dbReference type="RefSeq" id="WP_379069470.1">
    <property type="nucleotide sequence ID" value="NZ_JBHTIT010000001.1"/>
</dbReference>
<feature type="transmembrane region" description="Helical" evidence="10">
    <location>
        <begin position="6"/>
        <end position="22"/>
    </location>
</feature>
<dbReference type="InterPro" id="IPR011919">
    <property type="entry name" value="Cell_div_ZipA"/>
</dbReference>
<evidence type="ECO:0000256" key="2">
    <source>
        <dbReference type="ARBA" id="ARBA00022519"/>
    </source>
</evidence>
<dbReference type="Proteomes" id="UP001597044">
    <property type="component" value="Unassembled WGS sequence"/>
</dbReference>
<evidence type="ECO:0000256" key="7">
    <source>
        <dbReference type="ARBA" id="ARBA00023306"/>
    </source>
</evidence>
<proteinExistence type="inferred from homology"/>
<dbReference type="InterPro" id="IPR007449">
    <property type="entry name" value="ZipA_FtsZ-bd_C"/>
</dbReference>
<comment type="caution">
    <text evidence="12">The sequence shown here is derived from an EMBL/GenBank/DDBJ whole genome shotgun (WGS) entry which is preliminary data.</text>
</comment>
<evidence type="ECO:0000256" key="8">
    <source>
        <dbReference type="RuleBase" id="RU003612"/>
    </source>
</evidence>
<sequence>MNTQWVQYLIAALVVAVIIYLWRKRANRLSLRIERVSPERLDNTPIERNEIVGEVRVRAREQAAAAALAAEQSRIEPTIDRAPALAEAVVKAAPEVVLEPMAEPVSSEVEAAVTEAKPVSEEPTEAEALTFYPGFQNGTGPAAAIIENEEPPVAALTQDDLFPEAADDSPSLGGIDESELAFDRVISIHVMAREDGIPGRLLLEHLLQYGLRYGDMAIFHRHEHPTGQGAILFSLAQAMEPGTFDIDTLSRDNVPGVSLFLGLPGYKCLVAYDLMIDTARRLSSALQADMLDDQGQILTAGKLADWRDEVVAIESRSPSA</sequence>
<keyword evidence="4 9" id="KW-0812">Transmembrane</keyword>
<evidence type="ECO:0000313" key="12">
    <source>
        <dbReference type="EMBL" id="MFD0949615.1"/>
    </source>
</evidence>
<keyword evidence="1 9" id="KW-1003">Cell membrane</keyword>
<evidence type="ECO:0000313" key="13">
    <source>
        <dbReference type="Proteomes" id="UP001597044"/>
    </source>
</evidence>
<keyword evidence="7 8" id="KW-0131">Cell cycle</keyword>
<evidence type="ECO:0000256" key="3">
    <source>
        <dbReference type="ARBA" id="ARBA00022618"/>
    </source>
</evidence>
<evidence type="ECO:0000256" key="10">
    <source>
        <dbReference type="SAM" id="Phobius"/>
    </source>
</evidence>
<evidence type="ECO:0000256" key="9">
    <source>
        <dbReference type="RuleBase" id="RU003613"/>
    </source>
</evidence>
<dbReference type="Gene3D" id="3.30.1400.10">
    <property type="entry name" value="ZipA, C-terminal FtsZ-binding domain"/>
    <property type="match status" value="1"/>
</dbReference>
<dbReference type="PANTHER" id="PTHR38685:SF1">
    <property type="entry name" value="CELL DIVISION PROTEIN ZIPA"/>
    <property type="match status" value="1"/>
</dbReference>